<name>A0AB73P7A4_YERKR</name>
<gene>
    <name evidence="4" type="ORF">CBW52_12600</name>
</gene>
<feature type="transmembrane region" description="Helical" evidence="1">
    <location>
        <begin position="226"/>
        <end position="246"/>
    </location>
</feature>
<dbReference type="GO" id="GO:0016020">
    <property type="term" value="C:membrane"/>
    <property type="evidence" value="ECO:0007669"/>
    <property type="project" value="TreeGrafter"/>
</dbReference>
<keyword evidence="1" id="KW-1133">Transmembrane helix</keyword>
<evidence type="ECO:0000259" key="2">
    <source>
        <dbReference type="Pfam" id="PF01757"/>
    </source>
</evidence>
<comment type="caution">
    <text evidence="4">The sequence shown here is derived from an EMBL/GenBank/DDBJ whole genome shotgun (WGS) entry which is preliminary data.</text>
</comment>
<proteinExistence type="predicted"/>
<dbReference type="InterPro" id="IPR043968">
    <property type="entry name" value="SGNH"/>
</dbReference>
<dbReference type="GO" id="GO:0016747">
    <property type="term" value="F:acyltransferase activity, transferring groups other than amino-acyl groups"/>
    <property type="evidence" value="ECO:0007669"/>
    <property type="project" value="InterPro"/>
</dbReference>
<dbReference type="PANTHER" id="PTHR23028:SF53">
    <property type="entry name" value="ACYL_TRANSF_3 DOMAIN-CONTAINING PROTEIN"/>
    <property type="match status" value="1"/>
</dbReference>
<feature type="transmembrane region" description="Helical" evidence="1">
    <location>
        <begin position="12"/>
        <end position="28"/>
    </location>
</feature>
<dbReference type="AlphaFoldDB" id="A0AB73P7A4"/>
<evidence type="ECO:0000259" key="3">
    <source>
        <dbReference type="Pfam" id="PF19040"/>
    </source>
</evidence>
<feature type="transmembrane region" description="Helical" evidence="1">
    <location>
        <begin position="348"/>
        <end position="367"/>
    </location>
</feature>
<dbReference type="PANTHER" id="PTHR23028">
    <property type="entry name" value="ACETYLTRANSFERASE"/>
    <property type="match status" value="1"/>
</dbReference>
<dbReference type="GO" id="GO:0009103">
    <property type="term" value="P:lipopolysaccharide biosynthetic process"/>
    <property type="evidence" value="ECO:0007669"/>
    <property type="project" value="TreeGrafter"/>
</dbReference>
<feature type="transmembrane region" description="Helical" evidence="1">
    <location>
        <begin position="173"/>
        <end position="191"/>
    </location>
</feature>
<feature type="transmembrane region" description="Helical" evidence="1">
    <location>
        <begin position="197"/>
        <end position="219"/>
    </location>
</feature>
<dbReference type="InterPro" id="IPR050879">
    <property type="entry name" value="Acyltransferase_3"/>
</dbReference>
<dbReference type="Pfam" id="PF19040">
    <property type="entry name" value="SGNH"/>
    <property type="match status" value="1"/>
</dbReference>
<feature type="transmembrane region" description="Helical" evidence="1">
    <location>
        <begin position="313"/>
        <end position="336"/>
    </location>
</feature>
<dbReference type="InterPro" id="IPR002656">
    <property type="entry name" value="Acyl_transf_3_dom"/>
</dbReference>
<keyword evidence="1" id="KW-0812">Transmembrane</keyword>
<protein>
    <recommendedName>
        <fullName evidence="6">Acyltransferase</fullName>
    </recommendedName>
</protein>
<reference evidence="4 5" key="1">
    <citation type="submission" date="2017-05" db="EMBL/GenBank/DDBJ databases">
        <title>Whole genome sequencing of Yersinia kristensenii.</title>
        <authorList>
            <person name="Campioni F."/>
        </authorList>
    </citation>
    <scope>NUCLEOTIDE SEQUENCE [LARGE SCALE GENOMIC DNA]</scope>
    <source>
        <strain evidence="4 5">CFSAN060538</strain>
    </source>
</reference>
<sequence>MSVKFRPELDGLRALAVIAVIAVILYHAKLQVLGHNLLPGGFFGVDIFFVLSGFLITYIVRNSLQEENFSFIKFYIKRIKRIFPALLFVLFSATVAAYYFLLPSELVKFSNSLLSAISFTSNIFFYYEDPYTSSASELKPLLHTWSLSVEWQYYLIFPVLLFCFYRVFKDKIYIPLIVIFFASLYFANYQAHNDISYSFYMLQTRAWELIAGGLCTWLVRKQENKLISELVTAFGLCLIVFSFFYFDDSILHPSFITLVPVVGTCCFIVCSWQSSISSTLLRFKPVVYVGGISYSLYLWHQPVFAFFRIQNDSITWISFATLVSLTFVLSVLTYTYVENVFRRSSSSISNFVFYGSLIAVISSSYIVNIQSNGLPSRLTPLARDMYENYSQPEFKRLVGPVGIKLRSNTPSTSCTMRDPYSACKFGDGSVIVLGDSYAGSFTYALKNNLEKEGKGLIALDYEQCPFVSGLWFGNVAECPEVNKRRWKVLDNIQNKNKTTIFIATNYAQFAYPKEETLDPISDGRANITVGKFVDSDEAWTSYKKNITQLLDKGFNVVIVYPIPSVTEDVKNKFFNIIKTSSAEISESYYEKDMSGLIQAKEFSDKLDTLFVDEKRLLKINPVDVLCKTGQCEILTKNGALYNVGSHLSYTGVQTVLSSTKF</sequence>
<dbReference type="RefSeq" id="WP_087795377.1">
    <property type="nucleotide sequence ID" value="NZ_CAWNET010000006.1"/>
</dbReference>
<evidence type="ECO:0000313" key="4">
    <source>
        <dbReference type="EMBL" id="OVZ79989.1"/>
    </source>
</evidence>
<dbReference type="EMBL" id="NHOG01000014">
    <property type="protein sequence ID" value="OVZ79989.1"/>
    <property type="molecule type" value="Genomic_DNA"/>
</dbReference>
<feature type="transmembrane region" description="Helical" evidence="1">
    <location>
        <begin position="252"/>
        <end position="274"/>
    </location>
</feature>
<feature type="transmembrane region" description="Helical" evidence="1">
    <location>
        <begin position="40"/>
        <end position="61"/>
    </location>
</feature>
<organism evidence="4 5">
    <name type="scientific">Yersinia kristensenii</name>
    <dbReference type="NCBI Taxonomy" id="28152"/>
    <lineage>
        <taxon>Bacteria</taxon>
        <taxon>Pseudomonadati</taxon>
        <taxon>Pseudomonadota</taxon>
        <taxon>Gammaproteobacteria</taxon>
        <taxon>Enterobacterales</taxon>
        <taxon>Yersiniaceae</taxon>
        <taxon>Yersinia</taxon>
    </lineage>
</organism>
<feature type="transmembrane region" description="Helical" evidence="1">
    <location>
        <begin position="286"/>
        <end position="307"/>
    </location>
</feature>
<dbReference type="Pfam" id="PF01757">
    <property type="entry name" value="Acyl_transf_3"/>
    <property type="match status" value="1"/>
</dbReference>
<evidence type="ECO:0008006" key="6">
    <source>
        <dbReference type="Google" id="ProtNLM"/>
    </source>
</evidence>
<evidence type="ECO:0000313" key="5">
    <source>
        <dbReference type="Proteomes" id="UP000195840"/>
    </source>
</evidence>
<feature type="domain" description="SGNH" evidence="3">
    <location>
        <begin position="420"/>
        <end position="655"/>
    </location>
</feature>
<evidence type="ECO:0000256" key="1">
    <source>
        <dbReference type="SAM" id="Phobius"/>
    </source>
</evidence>
<feature type="domain" description="Acyltransferase 3" evidence="2">
    <location>
        <begin position="8"/>
        <end position="334"/>
    </location>
</feature>
<keyword evidence="5" id="KW-1185">Reference proteome</keyword>
<dbReference type="Proteomes" id="UP000195840">
    <property type="component" value="Unassembled WGS sequence"/>
</dbReference>
<feature type="transmembrane region" description="Helical" evidence="1">
    <location>
        <begin position="151"/>
        <end position="168"/>
    </location>
</feature>
<accession>A0AB73P7A4</accession>
<keyword evidence="1" id="KW-0472">Membrane</keyword>
<feature type="transmembrane region" description="Helical" evidence="1">
    <location>
        <begin position="82"/>
        <end position="101"/>
    </location>
</feature>